<dbReference type="Gene3D" id="3.30.300.30">
    <property type="match status" value="1"/>
</dbReference>
<dbReference type="InterPro" id="IPR025110">
    <property type="entry name" value="AMP-bd_C"/>
</dbReference>
<dbReference type="InterPro" id="IPR000873">
    <property type="entry name" value="AMP-dep_synth/lig_dom"/>
</dbReference>
<keyword evidence="4" id="KW-1185">Reference proteome</keyword>
<dbReference type="Proteomes" id="UP000028702">
    <property type="component" value="Unassembled WGS sequence"/>
</dbReference>
<feature type="domain" description="AMP-binding enzyme C-terminal" evidence="2">
    <location>
        <begin position="450"/>
        <end position="514"/>
    </location>
</feature>
<organism evidence="3 4">
    <name type="scientific">Tepidicaulis marinus</name>
    <dbReference type="NCBI Taxonomy" id="1333998"/>
    <lineage>
        <taxon>Bacteria</taxon>
        <taxon>Pseudomonadati</taxon>
        <taxon>Pseudomonadota</taxon>
        <taxon>Alphaproteobacteria</taxon>
        <taxon>Hyphomicrobiales</taxon>
        <taxon>Parvibaculaceae</taxon>
        <taxon>Tepidicaulis</taxon>
    </lineage>
</organism>
<dbReference type="AlphaFoldDB" id="A0A081BCY6"/>
<dbReference type="InterPro" id="IPR042099">
    <property type="entry name" value="ANL_N_sf"/>
</dbReference>
<dbReference type="PANTHER" id="PTHR43767">
    <property type="entry name" value="LONG-CHAIN-FATTY-ACID--COA LIGASE"/>
    <property type="match status" value="1"/>
</dbReference>
<evidence type="ECO:0000313" key="4">
    <source>
        <dbReference type="Proteomes" id="UP000028702"/>
    </source>
</evidence>
<dbReference type="InterPro" id="IPR050237">
    <property type="entry name" value="ATP-dep_AMP-bd_enzyme"/>
</dbReference>
<accession>A0A081BCY6</accession>
<reference evidence="3 4" key="1">
    <citation type="submission" date="2014-07" db="EMBL/GenBank/DDBJ databases">
        <title>Tepidicaulis marinum gen. nov., sp. nov., a novel marine bacterium denitrifying nitrate to nitrous oxide strictly under microaerobic conditions.</title>
        <authorList>
            <person name="Takeuchi M."/>
            <person name="Yamagishi T."/>
            <person name="Kamagata Y."/>
            <person name="Oshima K."/>
            <person name="Hattori M."/>
            <person name="Katayama T."/>
            <person name="Hanada S."/>
            <person name="Tamaki H."/>
            <person name="Marumo K."/>
            <person name="Maeda H."/>
            <person name="Nedachi M."/>
            <person name="Iwasaki W."/>
            <person name="Suwa Y."/>
            <person name="Sakata S."/>
        </authorList>
    </citation>
    <scope>NUCLEOTIDE SEQUENCE [LARGE SCALE GENOMIC DNA]</scope>
    <source>
        <strain evidence="3 4">MA2</strain>
    </source>
</reference>
<dbReference type="NCBIfam" id="NF005863">
    <property type="entry name" value="PRK07798.1"/>
    <property type="match status" value="1"/>
</dbReference>
<comment type="caution">
    <text evidence="3">The sequence shown here is derived from an EMBL/GenBank/DDBJ whole genome shotgun (WGS) entry which is preliminary data.</text>
</comment>
<dbReference type="PROSITE" id="PS00455">
    <property type="entry name" value="AMP_BINDING"/>
    <property type="match status" value="1"/>
</dbReference>
<dbReference type="Pfam" id="PF00501">
    <property type="entry name" value="AMP-binding"/>
    <property type="match status" value="1"/>
</dbReference>
<dbReference type="eggNOG" id="COG0318">
    <property type="taxonomic scope" value="Bacteria"/>
</dbReference>
<dbReference type="Gene3D" id="3.40.50.12780">
    <property type="entry name" value="N-terminal domain of ligase-like"/>
    <property type="match status" value="1"/>
</dbReference>
<dbReference type="PANTHER" id="PTHR43767:SF10">
    <property type="entry name" value="SURFACTIN SYNTHASE SUBUNIT 1"/>
    <property type="match status" value="1"/>
</dbReference>
<evidence type="ECO:0000313" key="3">
    <source>
        <dbReference type="EMBL" id="GAK45904.1"/>
    </source>
</evidence>
<dbReference type="InterPro" id="IPR020845">
    <property type="entry name" value="AMP-binding_CS"/>
</dbReference>
<dbReference type="STRING" id="1333998.M2A_2403"/>
<protein>
    <submittedName>
        <fullName evidence="3">Acyl-CoA synthetase</fullName>
    </submittedName>
</protein>
<sequence>MREEDIVGWNYGDILDQIATVLPGDAPALIHGERIISWKDMTARSNNLARALRARGAEAGDKVAFYMRNRPEYMETLAAAFKGRLTHVNVNYRYKADEVFYIFDNSDAQTVVYGSEFRDTIAQIKDKLTKVGTFVEVSDDGTVADFAVNYETLVKEGDGSPLGIERSGDDMLFIYTGGTTGMPKGVMWTHTALREAQLAALRRLGPVPETMPALLEALKEAGPGGRIIPACPLMHGTGLLTAMGHMMNGGCIVTLKAASMDAEEIWQTVDKHQIDTIAIVGDAFAKPLLRELDENPGKYDLSSIVTLISSGVMWSTDVKKGLLKHMPQAIMTDSFGSSEGLGFGSSLMTADGEIQTAKFQIGETCKVFDEEDNEVVPGSGKPGFIAIPGNIPVGYYKDEEKTAKTFRTVGGVRYSIPGDWCTVEEDGSLTLLGRGSVCINTAGEKVYPEEIEEALKTHPSVEDALVIGVPDEKWGQAVTGIVKMANGSEFCEDTLRAHVRGQLAGYKTPKRILIGTVPFRAPNGKADYKGVTAFAKEELGIG</sequence>
<gene>
    <name evidence="3" type="ORF">M2A_2403</name>
</gene>
<name>A0A081BCY6_9HYPH</name>
<dbReference type="EMBL" id="BBIO01000013">
    <property type="protein sequence ID" value="GAK45904.1"/>
    <property type="molecule type" value="Genomic_DNA"/>
</dbReference>
<feature type="domain" description="AMP-dependent synthetase/ligase" evidence="1">
    <location>
        <begin position="20"/>
        <end position="390"/>
    </location>
</feature>
<dbReference type="Pfam" id="PF13193">
    <property type="entry name" value="AMP-binding_C"/>
    <property type="match status" value="1"/>
</dbReference>
<dbReference type="InterPro" id="IPR045851">
    <property type="entry name" value="AMP-bd_C_sf"/>
</dbReference>
<proteinExistence type="predicted"/>
<evidence type="ECO:0000259" key="2">
    <source>
        <dbReference type="Pfam" id="PF13193"/>
    </source>
</evidence>
<evidence type="ECO:0000259" key="1">
    <source>
        <dbReference type="Pfam" id="PF00501"/>
    </source>
</evidence>
<dbReference type="SUPFAM" id="SSF56801">
    <property type="entry name" value="Acetyl-CoA synthetase-like"/>
    <property type="match status" value="1"/>
</dbReference>
<dbReference type="GO" id="GO:0016877">
    <property type="term" value="F:ligase activity, forming carbon-sulfur bonds"/>
    <property type="evidence" value="ECO:0007669"/>
    <property type="project" value="UniProtKB-ARBA"/>
</dbReference>